<dbReference type="SUPFAM" id="SSF81301">
    <property type="entry name" value="Nucleotidyltransferase"/>
    <property type="match status" value="1"/>
</dbReference>
<dbReference type="InterPro" id="IPR043519">
    <property type="entry name" value="NT_sf"/>
</dbReference>
<accession>A0A090MZV3</accession>
<dbReference type="GO" id="GO:0043023">
    <property type="term" value="F:ribosomal large subunit binding"/>
    <property type="evidence" value="ECO:0007669"/>
    <property type="project" value="TreeGrafter"/>
</dbReference>
<dbReference type="Pfam" id="PF01423">
    <property type="entry name" value="LSM"/>
    <property type="match status" value="1"/>
</dbReference>
<protein>
    <submittedName>
        <fullName evidence="4">Ribonucleoprotein LSM domain and Ribonucleoprotein LSM domain, eukaryotic/archaea-type and Like-Sm (LSM) domain and Oligomerisation domain-containing protein</fullName>
    </submittedName>
</protein>
<evidence type="ECO:0000256" key="2">
    <source>
        <dbReference type="SAM" id="Phobius"/>
    </source>
</evidence>
<evidence type="ECO:0000313" key="6">
    <source>
        <dbReference type="WBParaSite" id="SRAE_2000423300.1"/>
    </source>
</evidence>
<evidence type="ECO:0000313" key="4">
    <source>
        <dbReference type="EMBL" id="CEF69585.1"/>
    </source>
</evidence>
<dbReference type="SUPFAM" id="SSF50182">
    <property type="entry name" value="Sm-like ribonucleoproteins"/>
    <property type="match status" value="1"/>
</dbReference>
<dbReference type="InterPro" id="IPR004394">
    <property type="entry name" value="Iojap/RsfS/C7orf30"/>
</dbReference>
<dbReference type="EMBL" id="LN609529">
    <property type="protein sequence ID" value="CEF69585.1"/>
    <property type="molecule type" value="Genomic_DNA"/>
</dbReference>
<feature type="transmembrane region" description="Helical" evidence="2">
    <location>
        <begin position="78"/>
        <end position="103"/>
    </location>
</feature>
<keyword evidence="5" id="KW-1185">Reference proteome</keyword>
<keyword evidence="4" id="KW-0687">Ribonucleoprotein</keyword>
<proteinExistence type="inferred from homology"/>
<dbReference type="Pfam" id="PF02410">
    <property type="entry name" value="RsfS"/>
    <property type="match status" value="1"/>
</dbReference>
<dbReference type="Gene3D" id="3.30.460.10">
    <property type="entry name" value="Beta Polymerase, domain 2"/>
    <property type="match status" value="1"/>
</dbReference>
<dbReference type="SMART" id="SM00651">
    <property type="entry name" value="Sm"/>
    <property type="match status" value="1"/>
</dbReference>
<comment type="similarity">
    <text evidence="1">Belongs to the Iojap/RsfS family.</text>
</comment>
<dbReference type="Proteomes" id="UP000035682">
    <property type="component" value="Unplaced"/>
</dbReference>
<dbReference type="PANTHER" id="PTHR21043">
    <property type="entry name" value="IOJAP SUPERFAMILY ORTHOLOG"/>
    <property type="match status" value="1"/>
</dbReference>
<dbReference type="AlphaFoldDB" id="A0A090MZV3"/>
<evidence type="ECO:0000313" key="7">
    <source>
        <dbReference type="WormBase" id="SRAE_2000423300"/>
    </source>
</evidence>
<dbReference type="RefSeq" id="XP_024508784.1">
    <property type="nucleotide sequence ID" value="XM_024643078.1"/>
</dbReference>
<dbReference type="GeneID" id="36381955"/>
<organism evidence="4">
    <name type="scientific">Strongyloides ratti</name>
    <name type="common">Parasitic roundworm</name>
    <dbReference type="NCBI Taxonomy" id="34506"/>
    <lineage>
        <taxon>Eukaryota</taxon>
        <taxon>Metazoa</taxon>
        <taxon>Ecdysozoa</taxon>
        <taxon>Nematoda</taxon>
        <taxon>Chromadorea</taxon>
        <taxon>Rhabditida</taxon>
        <taxon>Tylenchina</taxon>
        <taxon>Panagrolaimomorpha</taxon>
        <taxon>Strongyloidoidea</taxon>
        <taxon>Strongyloididae</taxon>
        <taxon>Strongyloides</taxon>
    </lineage>
</organism>
<dbReference type="InterPro" id="IPR010920">
    <property type="entry name" value="LSM_dom_sf"/>
</dbReference>
<dbReference type="OrthoDB" id="271386at2759"/>
<keyword evidence="2" id="KW-0472">Membrane</keyword>
<evidence type="ECO:0000313" key="5">
    <source>
        <dbReference type="Proteomes" id="UP000035682"/>
    </source>
</evidence>
<dbReference type="WormBase" id="SRAE_2000423300">
    <property type="protein sequence ID" value="SRP04510"/>
    <property type="gene ID" value="WBGene00264462"/>
</dbReference>
<keyword evidence="2" id="KW-0812">Transmembrane</keyword>
<dbReference type="InterPro" id="IPR001163">
    <property type="entry name" value="Sm_dom_euk/arc"/>
</dbReference>
<dbReference type="GO" id="GO:0090071">
    <property type="term" value="P:negative regulation of ribosome biogenesis"/>
    <property type="evidence" value="ECO:0007669"/>
    <property type="project" value="TreeGrafter"/>
</dbReference>
<evidence type="ECO:0000259" key="3">
    <source>
        <dbReference type="SMART" id="SM00651"/>
    </source>
</evidence>
<evidence type="ECO:0000256" key="1">
    <source>
        <dbReference type="ARBA" id="ARBA00010574"/>
    </source>
</evidence>
<feature type="domain" description="Sm" evidence="3">
    <location>
        <begin position="12"/>
        <end position="79"/>
    </location>
</feature>
<keyword evidence="2" id="KW-1133">Transmembrane helix</keyword>
<dbReference type="GO" id="GO:0017148">
    <property type="term" value="P:negative regulation of translation"/>
    <property type="evidence" value="ECO:0007669"/>
    <property type="project" value="TreeGrafter"/>
</dbReference>
<name>A0A090MZV3_STRRB</name>
<sequence length="341" mass="40879">MSGNLSTEEGQIILNYFMNKKITIKICDGRRVKGYLYCTDNYPNILISQATESWEGVKDTERRIGLVMIKRDIIEKIFIAKYLILYCYLQNFFIIFLVIKYLINVTIEKLSYLDKLKYCTNVDKDFINKNTVSNPSPNYYDQYIEEYYEPEENIDEEEVIPLHLQEEKIKSQDEKKFIDQVEKEEILEILENERALNIECIDIVKKNDDELKSNDIAIICSPYNKRHGEALTNVIRKYIKNNYRFENNVYPSMVKNDFGWFTYDMRKIILHVMTKEMRERYKLEDLYKNIEEDVEEDFFAERPDDVIVEKDDNENNVIEKEEKEKINIEDKCEKINSIENM</sequence>
<dbReference type="PANTHER" id="PTHR21043:SF0">
    <property type="entry name" value="MITOCHONDRIAL ASSEMBLY OF RIBOSOMAL LARGE SUBUNIT PROTEIN 1"/>
    <property type="match status" value="1"/>
</dbReference>
<dbReference type="STRING" id="34506.A0A090MZV3"/>
<dbReference type="GO" id="GO:1990904">
    <property type="term" value="C:ribonucleoprotein complex"/>
    <property type="evidence" value="ECO:0007669"/>
    <property type="project" value="UniProtKB-KW"/>
</dbReference>
<dbReference type="WBParaSite" id="SRAE_2000423300.1">
    <property type="protein sequence ID" value="SRAE_2000423300.1"/>
    <property type="gene ID" value="WBGene00264462"/>
</dbReference>
<dbReference type="Gene3D" id="2.30.30.100">
    <property type="match status" value="1"/>
</dbReference>
<reference evidence="4 5" key="1">
    <citation type="submission" date="2014-09" db="EMBL/GenBank/DDBJ databases">
        <authorList>
            <person name="Martin A.A."/>
        </authorList>
    </citation>
    <scope>NUCLEOTIDE SEQUENCE</scope>
    <source>
        <strain evidence="5">ED321</strain>
        <strain evidence="4">ED321 Heterogonic</strain>
    </source>
</reference>
<dbReference type="CTD" id="36381955"/>
<reference evidence="6" key="2">
    <citation type="submission" date="2020-12" db="UniProtKB">
        <authorList>
            <consortium name="WormBaseParasite"/>
        </authorList>
    </citation>
    <scope>IDENTIFICATION</scope>
</reference>
<gene>
    <name evidence="4 6 7" type="ORF">SRAE_2000423300</name>
</gene>